<dbReference type="EMBL" id="CP060716">
    <property type="protein sequence ID" value="QNN63906.1"/>
    <property type="molecule type" value="Genomic_DNA"/>
</dbReference>
<evidence type="ECO:0000313" key="2">
    <source>
        <dbReference type="EMBL" id="QNN63906.1"/>
    </source>
</evidence>
<dbReference type="KEGG" id="ldn:H9L06_05075"/>
<accession>A0A7G9S7T1</accession>
<keyword evidence="1" id="KW-0812">Transmembrane</keyword>
<keyword evidence="3" id="KW-1185">Reference proteome</keyword>
<keyword evidence="1" id="KW-1133">Transmembrane helix</keyword>
<dbReference type="AlphaFoldDB" id="A0A7G9S7T1"/>
<name>A0A7G9S7T1_9MICO</name>
<dbReference type="Pfam" id="PF14029">
    <property type="entry name" value="DUF4244"/>
    <property type="match status" value="1"/>
</dbReference>
<proteinExistence type="predicted"/>
<protein>
    <submittedName>
        <fullName evidence="2">DUF4244 domain-containing protein</fullName>
    </submittedName>
</protein>
<evidence type="ECO:0000313" key="3">
    <source>
        <dbReference type="Proteomes" id="UP000515934"/>
    </source>
</evidence>
<organism evidence="2 3">
    <name type="scientific">Leucobacter denitrificans</name>
    <dbReference type="NCBI Taxonomy" id="683042"/>
    <lineage>
        <taxon>Bacteria</taxon>
        <taxon>Bacillati</taxon>
        <taxon>Actinomycetota</taxon>
        <taxon>Actinomycetes</taxon>
        <taxon>Micrococcales</taxon>
        <taxon>Microbacteriaceae</taxon>
        <taxon>Leucobacter</taxon>
    </lineage>
</organism>
<dbReference type="Proteomes" id="UP000515934">
    <property type="component" value="Chromosome"/>
</dbReference>
<evidence type="ECO:0000256" key="1">
    <source>
        <dbReference type="SAM" id="Phobius"/>
    </source>
</evidence>
<reference evidence="2 3" key="1">
    <citation type="submission" date="2020-08" db="EMBL/GenBank/DDBJ databases">
        <title>Genome sequence of Leucobacter denitrificans KACC 14055T.</title>
        <authorList>
            <person name="Hyun D.-W."/>
            <person name="Bae J.-W."/>
        </authorList>
    </citation>
    <scope>NUCLEOTIDE SEQUENCE [LARGE SCALE GENOMIC DNA]</scope>
    <source>
        <strain evidence="2 3">KACC 14055</strain>
    </source>
</reference>
<dbReference type="InterPro" id="IPR025338">
    <property type="entry name" value="DUF4244"/>
</dbReference>
<sequence length="101" mass="11333">MERTLTRDNDELEELLRLGFPAEPAKPEHSRRSVRGRFARWRASRVARELAEDDRGAVTAEYALIIMAAVAFAGLLIVILRSDEVRQMLLTLVQNALNSAG</sequence>
<keyword evidence="1" id="KW-0472">Membrane</keyword>
<gene>
    <name evidence="2" type="ORF">H9L06_05075</name>
</gene>
<feature type="transmembrane region" description="Helical" evidence="1">
    <location>
        <begin position="62"/>
        <end position="80"/>
    </location>
</feature>